<evidence type="ECO:0000256" key="1">
    <source>
        <dbReference type="PIRSR" id="PIRSR600250-50"/>
    </source>
</evidence>
<dbReference type="PRINTS" id="PR00977">
    <property type="entry name" value="SCYTLDPTASE"/>
</dbReference>
<proteinExistence type="predicted"/>
<feature type="active site" description="Proton acceptor" evidence="1">
    <location>
        <position position="211"/>
    </location>
</feature>
<dbReference type="EMBL" id="KB908559">
    <property type="protein sequence ID" value="EOA87927.1"/>
    <property type="molecule type" value="Genomic_DNA"/>
</dbReference>
<dbReference type="InterPro" id="IPR000250">
    <property type="entry name" value="Peptidase_G1"/>
</dbReference>
<dbReference type="GeneID" id="19403182"/>
<dbReference type="Pfam" id="PF01828">
    <property type="entry name" value="Peptidase_A4"/>
    <property type="match status" value="1"/>
</dbReference>
<dbReference type="CDD" id="cd13426">
    <property type="entry name" value="Peptidase_G1"/>
    <property type="match status" value="1"/>
</dbReference>
<reference evidence="3 4" key="1">
    <citation type="journal article" date="2012" name="PLoS Pathog.">
        <title>Diverse lifestyles and strategies of plant pathogenesis encoded in the genomes of eighteen Dothideomycetes fungi.</title>
        <authorList>
            <person name="Ohm R.A."/>
            <person name="Feau N."/>
            <person name="Henrissat B."/>
            <person name="Schoch C.L."/>
            <person name="Horwitz B.A."/>
            <person name="Barry K.W."/>
            <person name="Condon B.J."/>
            <person name="Copeland A.C."/>
            <person name="Dhillon B."/>
            <person name="Glaser F."/>
            <person name="Hesse C.N."/>
            <person name="Kosti I."/>
            <person name="LaButti K."/>
            <person name="Lindquist E.A."/>
            <person name="Lucas S."/>
            <person name="Salamov A.A."/>
            <person name="Bradshaw R.E."/>
            <person name="Ciuffetti L."/>
            <person name="Hamelin R.C."/>
            <person name="Kema G.H.J."/>
            <person name="Lawrence C."/>
            <person name="Scott J.A."/>
            <person name="Spatafora J.W."/>
            <person name="Turgeon B.G."/>
            <person name="de Wit P.J.G.M."/>
            <person name="Zhong S."/>
            <person name="Goodwin S.B."/>
            <person name="Grigoriev I.V."/>
        </authorList>
    </citation>
    <scope>NUCLEOTIDE SEQUENCE [LARGE SCALE GENOMIC DNA]</scope>
    <source>
        <strain evidence="4">28A</strain>
    </source>
</reference>
<keyword evidence="4" id="KW-1185">Reference proteome</keyword>
<dbReference type="AlphaFoldDB" id="R0KIQ7"/>
<dbReference type="GO" id="GO:0006508">
    <property type="term" value="P:proteolysis"/>
    <property type="evidence" value="ECO:0007669"/>
    <property type="project" value="InterPro"/>
</dbReference>
<keyword evidence="2" id="KW-0732">Signal</keyword>
<dbReference type="InterPro" id="IPR038656">
    <property type="entry name" value="Peptidase_G1_sf"/>
</dbReference>
<dbReference type="Gene3D" id="2.60.120.700">
    <property type="entry name" value="Peptidase G1"/>
    <property type="match status" value="1"/>
</dbReference>
<evidence type="ECO:0000313" key="3">
    <source>
        <dbReference type="EMBL" id="EOA87927.1"/>
    </source>
</evidence>
<name>R0KIQ7_EXST2</name>
<evidence type="ECO:0000313" key="4">
    <source>
        <dbReference type="Proteomes" id="UP000016935"/>
    </source>
</evidence>
<feature type="signal peptide" evidence="2">
    <location>
        <begin position="1"/>
        <end position="17"/>
    </location>
</feature>
<reference evidence="3 4" key="2">
    <citation type="journal article" date="2013" name="PLoS Genet.">
        <title>Comparative genome structure, secondary metabolite, and effector coding capacity across Cochliobolus pathogens.</title>
        <authorList>
            <person name="Condon B.J."/>
            <person name="Leng Y."/>
            <person name="Wu D."/>
            <person name="Bushley K.E."/>
            <person name="Ohm R.A."/>
            <person name="Otillar R."/>
            <person name="Martin J."/>
            <person name="Schackwitz W."/>
            <person name="Grimwood J."/>
            <person name="MohdZainudin N."/>
            <person name="Xue C."/>
            <person name="Wang R."/>
            <person name="Manning V.A."/>
            <person name="Dhillon B."/>
            <person name="Tu Z.J."/>
            <person name="Steffenson B.J."/>
            <person name="Salamov A."/>
            <person name="Sun H."/>
            <person name="Lowry S."/>
            <person name="LaButti K."/>
            <person name="Han J."/>
            <person name="Copeland A."/>
            <person name="Lindquist E."/>
            <person name="Barry K."/>
            <person name="Schmutz J."/>
            <person name="Baker S.E."/>
            <person name="Ciuffetti L.M."/>
            <person name="Grigoriev I.V."/>
            <person name="Zhong S."/>
            <person name="Turgeon B.G."/>
        </authorList>
    </citation>
    <scope>NUCLEOTIDE SEQUENCE [LARGE SCALE GENOMIC DNA]</scope>
    <source>
        <strain evidence="4">28A</strain>
    </source>
</reference>
<dbReference type="GO" id="GO:0070007">
    <property type="term" value="F:glutamic-type endopeptidase activity"/>
    <property type="evidence" value="ECO:0007669"/>
    <property type="project" value="InterPro"/>
</dbReference>
<dbReference type="SUPFAM" id="SSF49899">
    <property type="entry name" value="Concanavalin A-like lectins/glucanases"/>
    <property type="match status" value="1"/>
</dbReference>
<evidence type="ECO:0000256" key="2">
    <source>
        <dbReference type="SAM" id="SignalP"/>
    </source>
</evidence>
<accession>R0KIQ7</accession>
<dbReference type="eggNOG" id="ENOG502RJF6">
    <property type="taxonomic scope" value="Eukaryota"/>
</dbReference>
<sequence>MKFTLALVAAIAGSAIARPTTLADRVKSRRDGNTRHKSHPNIKVGSATKENVKFIEGESNSTAHVQYSSNWSGAVLEQPTSGYFTSATGRFNVVTPTYAGDSDSESASAWVGIDGDSCASGLLQGGIDFTVDSSGDVSYDAWYEWYPDYAYDFNNFDVNSGDIIQVDITATSTTRGTVRLTNTSTGKSVSKTLNAPSGSTLCRQNAEWIVEDFESGNSQVALSNFGTVTFTSASASLSGGGKDDLSTATILDLKMGGTVYTDVTIDSSSQVSVKYI</sequence>
<dbReference type="PANTHER" id="PTHR37536">
    <property type="entry name" value="PUTATIVE (AFU_ORTHOLOGUE AFUA_3G02970)-RELATED"/>
    <property type="match status" value="1"/>
</dbReference>
<dbReference type="InterPro" id="IPR013320">
    <property type="entry name" value="ConA-like_dom_sf"/>
</dbReference>
<dbReference type="Proteomes" id="UP000016935">
    <property type="component" value="Unassembled WGS sequence"/>
</dbReference>
<dbReference type="OrthoDB" id="2862635at2759"/>
<dbReference type="RefSeq" id="XP_008024357.1">
    <property type="nucleotide sequence ID" value="XM_008026166.1"/>
</dbReference>
<gene>
    <name evidence="3" type="ORF">SETTUDRAFT_27866</name>
</gene>
<evidence type="ECO:0008006" key="5">
    <source>
        <dbReference type="Google" id="ProtNLM"/>
    </source>
</evidence>
<organism evidence="3 4">
    <name type="scientific">Exserohilum turcicum (strain 28A)</name>
    <name type="common">Northern leaf blight fungus</name>
    <name type="synonym">Setosphaeria turcica</name>
    <dbReference type="NCBI Taxonomy" id="671987"/>
    <lineage>
        <taxon>Eukaryota</taxon>
        <taxon>Fungi</taxon>
        <taxon>Dikarya</taxon>
        <taxon>Ascomycota</taxon>
        <taxon>Pezizomycotina</taxon>
        <taxon>Dothideomycetes</taxon>
        <taxon>Pleosporomycetidae</taxon>
        <taxon>Pleosporales</taxon>
        <taxon>Pleosporineae</taxon>
        <taxon>Pleosporaceae</taxon>
        <taxon>Exserohilum</taxon>
    </lineage>
</organism>
<dbReference type="STRING" id="671987.R0KIQ7"/>
<protein>
    <recommendedName>
        <fullName evidence="5">Acid protease</fullName>
    </recommendedName>
</protein>
<dbReference type="PANTHER" id="PTHR37536:SF1">
    <property type="entry name" value="ASPERGILLOPEPSIN, PUTAITVE (AFU_ORTHOLOGUE AFUA_7G01200)"/>
    <property type="match status" value="1"/>
</dbReference>
<dbReference type="HOGENOM" id="CLU_066466_0_1_1"/>
<feature type="chain" id="PRO_5004344400" description="Acid protease" evidence="2">
    <location>
        <begin position="18"/>
        <end position="276"/>
    </location>
</feature>